<sequence>MPLPDADIKLAAINKLSNLTYDSEYAGSDFDRAPEGIIAYITEANDILNVLGPEYDETIALGVVRGITRETLKETIAAIMWDKEWKLATVSKILMAVIQKEVWESI</sequence>
<evidence type="ECO:0000313" key="2">
    <source>
        <dbReference type="Proteomes" id="UP001307849"/>
    </source>
</evidence>
<dbReference type="AlphaFoldDB" id="A0AAN8N3P4"/>
<reference evidence="1 2" key="1">
    <citation type="submission" date="2019-10" db="EMBL/GenBank/DDBJ databases">
        <authorList>
            <person name="Palmer J.M."/>
        </authorList>
    </citation>
    <scope>NUCLEOTIDE SEQUENCE [LARGE SCALE GENOMIC DNA]</scope>
    <source>
        <strain evidence="1 2">TWF506</strain>
    </source>
</reference>
<dbReference type="Proteomes" id="UP001307849">
    <property type="component" value="Unassembled WGS sequence"/>
</dbReference>
<gene>
    <name evidence="1" type="ORF">TWF506_003564</name>
</gene>
<dbReference type="EMBL" id="JAVHJM010000012">
    <property type="protein sequence ID" value="KAK6500801.1"/>
    <property type="molecule type" value="Genomic_DNA"/>
</dbReference>
<proteinExistence type="predicted"/>
<organism evidence="1 2">
    <name type="scientific">Arthrobotrys conoides</name>
    <dbReference type="NCBI Taxonomy" id="74498"/>
    <lineage>
        <taxon>Eukaryota</taxon>
        <taxon>Fungi</taxon>
        <taxon>Dikarya</taxon>
        <taxon>Ascomycota</taxon>
        <taxon>Pezizomycotina</taxon>
        <taxon>Orbiliomycetes</taxon>
        <taxon>Orbiliales</taxon>
        <taxon>Orbiliaceae</taxon>
        <taxon>Arthrobotrys</taxon>
    </lineage>
</organism>
<name>A0AAN8N3P4_9PEZI</name>
<comment type="caution">
    <text evidence="1">The sequence shown here is derived from an EMBL/GenBank/DDBJ whole genome shotgun (WGS) entry which is preliminary data.</text>
</comment>
<evidence type="ECO:0000313" key="1">
    <source>
        <dbReference type="EMBL" id="KAK6500801.1"/>
    </source>
</evidence>
<protein>
    <submittedName>
        <fullName evidence="1">Uncharacterized protein</fullName>
    </submittedName>
</protein>
<keyword evidence="2" id="KW-1185">Reference proteome</keyword>
<accession>A0AAN8N3P4</accession>